<sequence>MRIGFVFVFFCVVLSVSFAQDEDCECTVYYLCETQNTVESSSKCSGPEVCCRPSGPTSPNIVTAPTPRTTPRPGRPKDVPTTEAPNEDNDSNCECVPVENCPEVSGANQLDIRFGCNKGGEVCCPKRGGGGGGGDQNPPTPNPATNQGGGNQGGGNQGGGNQGGLDEFTECGVRRSSGLNNRITGGSSDKTDTVFGEYPWMMAILTSRTNKDGSVTENVFQCGATLILPTVVMTAAHCVNSIPVQDIKVRGGEWDTVSNNKSDREPFPYQERTVSQIYIHQSFEPSTVYNDIALIVLDFPFPVKDHIAQICTPNSVEEYDDQKCLVTGWGKDKFGVEGRYQSTLKKLDLKIVPRNICQQKLRQTRLGGQFKLHDSFICATGGPNQDACKGDGGGPLICQLKGQRDRYTQVGIVAWGIGCGTDTPGVYVDVRKFKKWILDNSHGQIIVTRIKTRDCIALIPRTEYQ</sequence>
<keyword evidence="3" id="KW-1015">Disulfide bond</keyword>
<feature type="domain" description="Peptidase S1" evidence="8">
    <location>
        <begin position="183"/>
        <end position="442"/>
    </location>
</feature>
<proteinExistence type="predicted"/>
<evidence type="ECO:0000256" key="6">
    <source>
        <dbReference type="SAM" id="MobiDB-lite"/>
    </source>
</evidence>
<dbReference type="PANTHER" id="PTHR24258">
    <property type="entry name" value="SERINE PROTEASE-RELATED"/>
    <property type="match status" value="1"/>
</dbReference>
<reference evidence="9" key="1">
    <citation type="submission" date="2021-05" db="EMBL/GenBank/DDBJ databases">
        <authorList>
            <person name="Alioto T."/>
            <person name="Alioto T."/>
            <person name="Gomez Garrido J."/>
        </authorList>
    </citation>
    <scope>NUCLEOTIDE SEQUENCE</scope>
</reference>
<dbReference type="PRINTS" id="PR00722">
    <property type="entry name" value="CHYMOTRYPSIN"/>
</dbReference>
<dbReference type="PANTHER" id="PTHR24258:SF129">
    <property type="entry name" value="LP15124P-RELATED"/>
    <property type="match status" value="1"/>
</dbReference>
<comment type="subcellular location">
    <subcellularLocation>
        <location evidence="1">Secreted</location>
    </subcellularLocation>
</comment>
<dbReference type="InterPro" id="IPR018114">
    <property type="entry name" value="TRYPSIN_HIS"/>
</dbReference>
<dbReference type="PROSITE" id="PS00134">
    <property type="entry name" value="TRYPSIN_HIS"/>
    <property type="match status" value="1"/>
</dbReference>
<evidence type="ECO:0000259" key="8">
    <source>
        <dbReference type="PROSITE" id="PS50240"/>
    </source>
</evidence>
<dbReference type="InterPro" id="IPR043504">
    <property type="entry name" value="Peptidase_S1_PA_chymotrypsin"/>
</dbReference>
<organism evidence="9">
    <name type="scientific">Cacopsylla melanoneura</name>
    <dbReference type="NCBI Taxonomy" id="428564"/>
    <lineage>
        <taxon>Eukaryota</taxon>
        <taxon>Metazoa</taxon>
        <taxon>Ecdysozoa</taxon>
        <taxon>Arthropoda</taxon>
        <taxon>Hexapoda</taxon>
        <taxon>Insecta</taxon>
        <taxon>Pterygota</taxon>
        <taxon>Neoptera</taxon>
        <taxon>Paraneoptera</taxon>
        <taxon>Hemiptera</taxon>
        <taxon>Sternorrhyncha</taxon>
        <taxon>Psylloidea</taxon>
        <taxon>Psyllidae</taxon>
        <taxon>Psyllinae</taxon>
        <taxon>Cacopsylla</taxon>
    </lineage>
</organism>
<evidence type="ECO:0000256" key="4">
    <source>
        <dbReference type="ARBA" id="ARBA00068096"/>
    </source>
</evidence>
<dbReference type="GO" id="GO:0006508">
    <property type="term" value="P:proteolysis"/>
    <property type="evidence" value="ECO:0007669"/>
    <property type="project" value="InterPro"/>
</dbReference>
<dbReference type="AlphaFoldDB" id="A0A8D8TEB9"/>
<dbReference type="CDD" id="cd00190">
    <property type="entry name" value="Tryp_SPc"/>
    <property type="match status" value="1"/>
</dbReference>
<evidence type="ECO:0000256" key="5">
    <source>
        <dbReference type="ARBA" id="ARBA00076468"/>
    </source>
</evidence>
<protein>
    <recommendedName>
        <fullName evidence="4">Phenoloxidase-activating factor 2</fullName>
    </recommendedName>
    <alternativeName>
        <fullName evidence="5">Prophenoloxidase-activating factor II</fullName>
    </alternativeName>
</protein>
<feature type="region of interest" description="Disordered" evidence="6">
    <location>
        <begin position="130"/>
        <end position="168"/>
    </location>
</feature>
<feature type="region of interest" description="Disordered" evidence="6">
    <location>
        <begin position="60"/>
        <end position="90"/>
    </location>
</feature>
<keyword evidence="2" id="KW-0964">Secreted</keyword>
<dbReference type="InterPro" id="IPR009003">
    <property type="entry name" value="Peptidase_S1_PA"/>
</dbReference>
<dbReference type="Gene3D" id="2.40.10.10">
    <property type="entry name" value="Trypsin-like serine proteases"/>
    <property type="match status" value="1"/>
</dbReference>
<feature type="signal peptide" evidence="7">
    <location>
        <begin position="1"/>
        <end position="19"/>
    </location>
</feature>
<dbReference type="PROSITE" id="PS50240">
    <property type="entry name" value="TRYPSIN_DOM"/>
    <property type="match status" value="1"/>
</dbReference>
<evidence type="ECO:0000256" key="3">
    <source>
        <dbReference type="ARBA" id="ARBA00023157"/>
    </source>
</evidence>
<dbReference type="InterPro" id="IPR001314">
    <property type="entry name" value="Peptidase_S1A"/>
</dbReference>
<dbReference type="SUPFAM" id="SSF50494">
    <property type="entry name" value="Trypsin-like serine proteases"/>
    <property type="match status" value="1"/>
</dbReference>
<dbReference type="SMART" id="SM00020">
    <property type="entry name" value="Tryp_SPc"/>
    <property type="match status" value="1"/>
</dbReference>
<dbReference type="InterPro" id="IPR001254">
    <property type="entry name" value="Trypsin_dom"/>
</dbReference>
<name>A0A8D8TEB9_9HEMI</name>
<dbReference type="EMBL" id="HBUF01276386">
    <property type="protein sequence ID" value="CAG6686424.1"/>
    <property type="molecule type" value="Transcribed_RNA"/>
</dbReference>
<dbReference type="GO" id="GO:0005576">
    <property type="term" value="C:extracellular region"/>
    <property type="evidence" value="ECO:0007669"/>
    <property type="project" value="UniProtKB-SubCell"/>
</dbReference>
<feature type="compositionally biased region" description="Gly residues" evidence="6">
    <location>
        <begin position="147"/>
        <end position="163"/>
    </location>
</feature>
<feature type="chain" id="PRO_5034467327" description="Phenoloxidase-activating factor 2" evidence="7">
    <location>
        <begin position="20"/>
        <end position="465"/>
    </location>
</feature>
<dbReference type="GO" id="GO:0004252">
    <property type="term" value="F:serine-type endopeptidase activity"/>
    <property type="evidence" value="ECO:0007669"/>
    <property type="project" value="InterPro"/>
</dbReference>
<evidence type="ECO:0000256" key="7">
    <source>
        <dbReference type="SAM" id="SignalP"/>
    </source>
</evidence>
<accession>A0A8D8TEB9</accession>
<dbReference type="Pfam" id="PF00089">
    <property type="entry name" value="Trypsin"/>
    <property type="match status" value="1"/>
</dbReference>
<evidence type="ECO:0000256" key="1">
    <source>
        <dbReference type="ARBA" id="ARBA00004613"/>
    </source>
</evidence>
<evidence type="ECO:0000256" key="2">
    <source>
        <dbReference type="ARBA" id="ARBA00022525"/>
    </source>
</evidence>
<keyword evidence="7" id="KW-0732">Signal</keyword>
<evidence type="ECO:0000313" key="9">
    <source>
        <dbReference type="EMBL" id="CAG6686424.1"/>
    </source>
</evidence>
<dbReference type="FunFam" id="2.40.10.10:FF:000038">
    <property type="entry name" value="Serine protease"/>
    <property type="match status" value="1"/>
</dbReference>